<dbReference type="InterPro" id="IPR009644">
    <property type="entry name" value="FKTN/MNN4/W02B3.4-1"/>
</dbReference>
<dbReference type="PANTHER" id="PTHR15407:SF28">
    <property type="entry name" value="RIBITOL-5-PHOSPHATE TRANSFERASE FKTN"/>
    <property type="match status" value="1"/>
</dbReference>
<name>A0ABP0ZR89_9ASCO</name>
<feature type="domain" description="LicD/FKTN/FKRP nucleotidyltransferase" evidence="5">
    <location>
        <begin position="393"/>
        <end position="515"/>
    </location>
</feature>
<protein>
    <recommendedName>
        <fullName evidence="5">LicD/FKTN/FKRP nucleotidyltransferase domain-containing protein</fullName>
    </recommendedName>
</protein>
<dbReference type="Pfam" id="PF04991">
    <property type="entry name" value="LicD"/>
    <property type="match status" value="1"/>
</dbReference>
<evidence type="ECO:0000256" key="4">
    <source>
        <dbReference type="ARBA" id="ARBA00023136"/>
    </source>
</evidence>
<proteinExistence type="predicted"/>
<dbReference type="EMBL" id="OZ022409">
    <property type="protein sequence ID" value="CAK9440327.1"/>
    <property type="molecule type" value="Genomic_DNA"/>
</dbReference>
<dbReference type="Proteomes" id="UP001497383">
    <property type="component" value="Chromosome 5"/>
</dbReference>
<dbReference type="PANTHER" id="PTHR15407">
    <property type="entry name" value="FUKUTIN-RELATED"/>
    <property type="match status" value="1"/>
</dbReference>
<evidence type="ECO:0000313" key="7">
    <source>
        <dbReference type="Proteomes" id="UP001497383"/>
    </source>
</evidence>
<evidence type="ECO:0000256" key="2">
    <source>
        <dbReference type="ARBA" id="ARBA00022692"/>
    </source>
</evidence>
<keyword evidence="7" id="KW-1185">Reference proteome</keyword>
<evidence type="ECO:0000259" key="5">
    <source>
        <dbReference type="Pfam" id="PF04991"/>
    </source>
</evidence>
<organism evidence="6 7">
    <name type="scientific">Lodderomyces beijingensis</name>
    <dbReference type="NCBI Taxonomy" id="1775926"/>
    <lineage>
        <taxon>Eukaryota</taxon>
        <taxon>Fungi</taxon>
        <taxon>Dikarya</taxon>
        <taxon>Ascomycota</taxon>
        <taxon>Saccharomycotina</taxon>
        <taxon>Pichiomycetes</taxon>
        <taxon>Debaryomycetaceae</taxon>
        <taxon>Candida/Lodderomyces clade</taxon>
        <taxon>Lodderomyces</taxon>
    </lineage>
</organism>
<evidence type="ECO:0000313" key="6">
    <source>
        <dbReference type="EMBL" id="CAK9440327.1"/>
    </source>
</evidence>
<reference evidence="6 7" key="1">
    <citation type="submission" date="2024-03" db="EMBL/GenBank/DDBJ databases">
        <authorList>
            <person name="Brejova B."/>
        </authorList>
    </citation>
    <scope>NUCLEOTIDE SEQUENCE [LARGE SCALE GENOMIC DNA]</scope>
    <source>
        <strain evidence="6 7">CBS 14171</strain>
    </source>
</reference>
<dbReference type="GeneID" id="92209623"/>
<sequence>MAKIRPKRILVRSILLLTVFYAVFLSLKLIMSRPFFQRLDISLKHRYNEIYFNFLASRFDLDLNKRFIKSVEEITAKEASITPALWKLRVKKLPLDVEVPSYYRTGSKPIVQPFDPRLTIGVYYQYLQHYHNKEDGTVPFHWIDWVDLSRIYPYITNPKKENLCETTFNLTSQPDLIKDSRLKNVDSYCSYDPDSLLGYTIFSNTGPHTIENRAILGKSYLFNHAPSPQKLVFLTTTGSYQIGVESPEENDFYSSLLYNEMMEKLNFPTNINIVHNFQALLSTKIKQYSSPLEDQLLEIPPENFDIDPSAKIDELWDHPDISEIEANYLDSIQFSFETKDPPKFFYEASLLRSIPDDWQGEHYDWRFFSELTVNKPEQSVVLHRLVKNWLAFARNHGIVTWIAHGSLLSWYWNGIAFPWDTDVDVQMPISELYKIGRYYNQSLIIENAADAHGEFDGVGRYFLDVGSSITNRTKGNGNNAIDARFIDVDTGLFIDITALALTNEKVPSRYNQHYQHLSPATNVELPPSSSKDTLDQLTINNQLQLYNCRNNHFTSHEEISPLIRTIVENQVSYVPQRFLTILNVEYNLESLTKKNHRAFTYFSNLRLWYHTKAVKRYLNARKKDPKEELTYRELMATNQLSVEDHINLIKLDPLLLQEWTQTRNFTKLHVQEMQFIQRGDFEKLGKFQQEYIDQVGVGKALRSDYFMDLLMNDEEMRESIEERAQLYFPW</sequence>
<dbReference type="InterPro" id="IPR007074">
    <property type="entry name" value="LicD/FKTN/FKRP_NTP_transf"/>
</dbReference>
<keyword evidence="3" id="KW-1133">Transmembrane helix</keyword>
<gene>
    <name evidence="6" type="ORF">LODBEIA_P44270</name>
</gene>
<evidence type="ECO:0000256" key="1">
    <source>
        <dbReference type="ARBA" id="ARBA00004167"/>
    </source>
</evidence>
<keyword evidence="4" id="KW-0472">Membrane</keyword>
<comment type="subcellular location">
    <subcellularLocation>
        <location evidence="1">Membrane</location>
        <topology evidence="1">Single-pass membrane protein</topology>
    </subcellularLocation>
</comment>
<dbReference type="RefSeq" id="XP_066831365.1">
    <property type="nucleotide sequence ID" value="XM_066974647.1"/>
</dbReference>
<accession>A0ABP0ZR89</accession>
<evidence type="ECO:0000256" key="3">
    <source>
        <dbReference type="ARBA" id="ARBA00022989"/>
    </source>
</evidence>
<keyword evidence="2" id="KW-0812">Transmembrane</keyword>